<dbReference type="PROSITE" id="PS50890">
    <property type="entry name" value="PUA"/>
    <property type="match status" value="1"/>
</dbReference>
<dbReference type="Pfam" id="PF00696">
    <property type="entry name" value="AA_kinase"/>
    <property type="match status" value="1"/>
</dbReference>
<dbReference type="InterPro" id="IPR001048">
    <property type="entry name" value="Asp/Glu/Uridylate_kinase"/>
</dbReference>
<evidence type="ECO:0000256" key="1">
    <source>
        <dbReference type="ARBA" id="ARBA00022490"/>
    </source>
</evidence>
<accession>A0ABT2EMS5</accession>
<dbReference type="RefSeq" id="WP_259095517.1">
    <property type="nucleotide sequence ID" value="NZ_CP130454.1"/>
</dbReference>
<feature type="binding site" evidence="8">
    <location>
        <begin position="205"/>
        <end position="211"/>
    </location>
    <ligand>
        <name>ATP</name>
        <dbReference type="ChEBI" id="CHEBI:30616"/>
    </ligand>
</feature>
<keyword evidence="7 8" id="KW-0067">ATP-binding</keyword>
<evidence type="ECO:0000256" key="3">
    <source>
        <dbReference type="ARBA" id="ARBA00022650"/>
    </source>
</evidence>
<organism evidence="10 11">
    <name type="scientific">Candidatus Fervidibacter sacchari</name>
    <dbReference type="NCBI Taxonomy" id="1448929"/>
    <lineage>
        <taxon>Bacteria</taxon>
        <taxon>Candidatus Fervidibacterota</taxon>
        <taxon>Candidatus Fervidibacter</taxon>
    </lineage>
</organism>
<dbReference type="InterPro" id="IPR036974">
    <property type="entry name" value="PUA_sf"/>
</dbReference>
<dbReference type="NCBIfam" id="TIGR01027">
    <property type="entry name" value="proB"/>
    <property type="match status" value="1"/>
</dbReference>
<comment type="catalytic activity">
    <reaction evidence="8">
        <text>L-glutamate + ATP = L-glutamyl 5-phosphate + ADP</text>
        <dbReference type="Rhea" id="RHEA:14877"/>
        <dbReference type="ChEBI" id="CHEBI:29985"/>
        <dbReference type="ChEBI" id="CHEBI:30616"/>
        <dbReference type="ChEBI" id="CHEBI:58274"/>
        <dbReference type="ChEBI" id="CHEBI:456216"/>
        <dbReference type="EC" id="2.7.2.11"/>
    </reaction>
</comment>
<dbReference type="PIRSF" id="PIRSF000729">
    <property type="entry name" value="GK"/>
    <property type="match status" value="1"/>
</dbReference>
<evidence type="ECO:0000256" key="7">
    <source>
        <dbReference type="ARBA" id="ARBA00022840"/>
    </source>
</evidence>
<evidence type="ECO:0000256" key="6">
    <source>
        <dbReference type="ARBA" id="ARBA00022777"/>
    </source>
</evidence>
<keyword evidence="1 8" id="KW-0963">Cytoplasm</keyword>
<evidence type="ECO:0000256" key="4">
    <source>
        <dbReference type="ARBA" id="ARBA00022679"/>
    </source>
</evidence>
<sequence>MGKTIVVKVGTSTLTGGKENLDIDYMADLVRQICQVSDEGHKVVLVTSGAIRSGMAALGLKPMLSLSEKQAAAAVGQSLLMHTYRELFARYGRQVGQILLTREDVEDRERFRNARQTFQQLLRWSVVPIVNENDTVSTDEIKFGDNDILAALTALVTDADWVILLSDVDGFYIKPPKGTPYLVHEIRELDDSVWQSAGKAGKFGTGGMVSKLQAAEITMNCGITMVLANGRIPDVIPRIVKGERLGTKFVPIRNLPARKRWLAFAPKVKGQIVVNEGAKQSIIAQGSSLLPAGVVSVLGEFEAGDVVALADETGCQFAKGIVNHDSDEVRKVAGMRTDKVAKILGATRKPEVVHRDNLVVLLSNSNLSRGEPK</sequence>
<dbReference type="InterPro" id="IPR036393">
    <property type="entry name" value="AceGlu_kinase-like_sf"/>
</dbReference>
<dbReference type="CDD" id="cd04242">
    <property type="entry name" value="AAK_G5K_ProB"/>
    <property type="match status" value="1"/>
</dbReference>
<evidence type="ECO:0000259" key="9">
    <source>
        <dbReference type="SMART" id="SM00359"/>
    </source>
</evidence>
<evidence type="ECO:0000256" key="8">
    <source>
        <dbReference type="HAMAP-Rule" id="MF_00456"/>
    </source>
</evidence>
<comment type="similarity">
    <text evidence="8">Belongs to the glutamate 5-kinase family.</text>
</comment>
<feature type="domain" description="PUA" evidence="9">
    <location>
        <begin position="270"/>
        <end position="353"/>
    </location>
</feature>
<name>A0ABT2EMS5_9BACT</name>
<dbReference type="InterPro" id="IPR041739">
    <property type="entry name" value="G5K_ProB"/>
</dbReference>
<dbReference type="PRINTS" id="PR00474">
    <property type="entry name" value="GLU5KINASE"/>
</dbReference>
<dbReference type="Proteomes" id="UP001204798">
    <property type="component" value="Unassembled WGS sequence"/>
</dbReference>
<keyword evidence="2 8" id="KW-0028">Amino-acid biosynthesis</keyword>
<keyword evidence="5 8" id="KW-0547">Nucleotide-binding</keyword>
<comment type="subcellular location">
    <subcellularLocation>
        <location evidence="8">Cytoplasm</location>
    </subcellularLocation>
</comment>
<dbReference type="CDD" id="cd21157">
    <property type="entry name" value="PUA_G5K"/>
    <property type="match status" value="1"/>
</dbReference>
<feature type="binding site" evidence="8">
    <location>
        <position position="8"/>
    </location>
    <ligand>
        <name>ATP</name>
        <dbReference type="ChEBI" id="CHEBI:30616"/>
    </ligand>
</feature>
<reference evidence="10 11" key="1">
    <citation type="submission" date="2022-08" db="EMBL/GenBank/DDBJ databases">
        <title>Bacterial and archaeal communities from various locations to study Microbial Dark Matter (Phase II).</title>
        <authorList>
            <person name="Stepanauskas R."/>
        </authorList>
    </citation>
    <scope>NUCLEOTIDE SEQUENCE [LARGE SCALE GENOMIC DNA]</scope>
    <source>
        <strain evidence="10 11">PD1</strain>
    </source>
</reference>
<dbReference type="PANTHER" id="PTHR43654:SF1">
    <property type="entry name" value="ISOPENTENYL PHOSPHATE KINASE"/>
    <property type="match status" value="1"/>
</dbReference>
<evidence type="ECO:0000313" key="10">
    <source>
        <dbReference type="EMBL" id="MCS3919264.1"/>
    </source>
</evidence>
<comment type="caution">
    <text evidence="10">The sequence shown here is derived from an EMBL/GenBank/DDBJ whole genome shotgun (WGS) entry which is preliminary data.</text>
</comment>
<dbReference type="EC" id="2.7.2.11" evidence="8"/>
<dbReference type="InterPro" id="IPR011529">
    <property type="entry name" value="Glu_5kinase"/>
</dbReference>
<gene>
    <name evidence="8" type="primary">proB</name>
    <name evidence="10" type="ORF">M2350_001677</name>
</gene>
<comment type="function">
    <text evidence="8">Catalyzes the transfer of a phosphate group to glutamate to form L-glutamate 5-phosphate.</text>
</comment>
<proteinExistence type="inferred from homology"/>
<dbReference type="InterPro" id="IPR015947">
    <property type="entry name" value="PUA-like_sf"/>
</dbReference>
<feature type="binding site" evidence="8">
    <location>
        <position position="48"/>
    </location>
    <ligand>
        <name>substrate</name>
    </ligand>
</feature>
<evidence type="ECO:0000256" key="5">
    <source>
        <dbReference type="ARBA" id="ARBA00022741"/>
    </source>
</evidence>
<feature type="binding site" evidence="8">
    <location>
        <position position="146"/>
    </location>
    <ligand>
        <name>substrate</name>
    </ligand>
</feature>
<keyword evidence="6 8" id="KW-0418">Kinase</keyword>
<keyword evidence="11" id="KW-1185">Reference proteome</keyword>
<dbReference type="InterPro" id="IPR005715">
    <property type="entry name" value="Glu_5kinase/COase_Synthase"/>
</dbReference>
<dbReference type="InterPro" id="IPR001057">
    <property type="entry name" value="Glu/AcGlu_kinase"/>
</dbReference>
<dbReference type="SMART" id="SM00359">
    <property type="entry name" value="PUA"/>
    <property type="match status" value="1"/>
</dbReference>
<dbReference type="SUPFAM" id="SSF88697">
    <property type="entry name" value="PUA domain-like"/>
    <property type="match status" value="1"/>
</dbReference>
<dbReference type="Gene3D" id="3.40.1160.10">
    <property type="entry name" value="Acetylglutamate kinase-like"/>
    <property type="match status" value="2"/>
</dbReference>
<feature type="binding site" evidence="8">
    <location>
        <position position="134"/>
    </location>
    <ligand>
        <name>substrate</name>
    </ligand>
</feature>
<dbReference type="Gene3D" id="2.30.130.10">
    <property type="entry name" value="PUA domain"/>
    <property type="match status" value="1"/>
</dbReference>
<protein>
    <recommendedName>
        <fullName evidence="8">Glutamate 5-kinase</fullName>
        <ecNumber evidence="8">2.7.2.11</ecNumber>
    </recommendedName>
    <alternativeName>
        <fullName evidence="8">Gamma-glutamyl kinase</fullName>
        <shortName evidence="8">GK</shortName>
    </alternativeName>
</protein>
<comment type="pathway">
    <text evidence="8">Amino-acid biosynthesis; L-proline biosynthesis; L-glutamate 5-semialdehyde from L-glutamate: step 1/2.</text>
</comment>
<dbReference type="Pfam" id="PF01472">
    <property type="entry name" value="PUA"/>
    <property type="match status" value="1"/>
</dbReference>
<evidence type="ECO:0000313" key="11">
    <source>
        <dbReference type="Proteomes" id="UP001204798"/>
    </source>
</evidence>
<feature type="binding site" evidence="8">
    <location>
        <begin position="166"/>
        <end position="167"/>
    </location>
    <ligand>
        <name>ATP</name>
        <dbReference type="ChEBI" id="CHEBI:30616"/>
    </ligand>
</feature>
<dbReference type="EMBL" id="JANUCP010000003">
    <property type="protein sequence ID" value="MCS3919264.1"/>
    <property type="molecule type" value="Genomic_DNA"/>
</dbReference>
<dbReference type="SUPFAM" id="SSF53633">
    <property type="entry name" value="Carbamate kinase-like"/>
    <property type="match status" value="1"/>
</dbReference>
<dbReference type="PANTHER" id="PTHR43654">
    <property type="entry name" value="GLUTAMATE 5-KINASE"/>
    <property type="match status" value="1"/>
</dbReference>
<dbReference type="GO" id="GO:0004349">
    <property type="term" value="F:glutamate 5-kinase activity"/>
    <property type="evidence" value="ECO:0007669"/>
    <property type="project" value="UniProtKB-EC"/>
</dbReference>
<evidence type="ECO:0000256" key="2">
    <source>
        <dbReference type="ARBA" id="ARBA00022605"/>
    </source>
</evidence>
<keyword evidence="3 8" id="KW-0641">Proline biosynthesis</keyword>
<dbReference type="InterPro" id="IPR002478">
    <property type="entry name" value="PUA"/>
</dbReference>
<dbReference type="HAMAP" id="MF_00456">
    <property type="entry name" value="ProB"/>
    <property type="match status" value="1"/>
</dbReference>
<keyword evidence="4 8" id="KW-0808">Transferase</keyword>